<evidence type="ECO:0000259" key="9">
    <source>
        <dbReference type="Pfam" id="PF04324"/>
    </source>
</evidence>
<dbReference type="EMBL" id="BOOR01000008">
    <property type="protein sequence ID" value="GII53232.1"/>
    <property type="molecule type" value="Genomic_DNA"/>
</dbReference>
<keyword evidence="3" id="KW-0479">Metal-binding</keyword>
<keyword evidence="2" id="KW-0001">2Fe-2S</keyword>
<keyword evidence="6" id="KW-0411">Iron-sulfur</keyword>
<keyword evidence="4" id="KW-0249">Electron transport</keyword>
<protein>
    <recommendedName>
        <fullName evidence="7">Bacterioferritin-associated ferredoxin</fullName>
    </recommendedName>
</protein>
<dbReference type="Pfam" id="PF04324">
    <property type="entry name" value="Fer2_BFD"/>
    <property type="match status" value="1"/>
</dbReference>
<evidence type="ECO:0000256" key="3">
    <source>
        <dbReference type="ARBA" id="ARBA00022723"/>
    </source>
</evidence>
<evidence type="ECO:0000256" key="6">
    <source>
        <dbReference type="ARBA" id="ARBA00023014"/>
    </source>
</evidence>
<feature type="domain" description="BFD-like [2Fe-2S]-binding" evidence="9">
    <location>
        <begin position="2"/>
        <end position="50"/>
    </location>
</feature>
<dbReference type="GO" id="GO:0046872">
    <property type="term" value="F:metal ion binding"/>
    <property type="evidence" value="ECO:0007669"/>
    <property type="project" value="UniProtKB-KW"/>
</dbReference>
<comment type="caution">
    <text evidence="10">The sequence shown here is derived from an EMBL/GenBank/DDBJ whole genome shotgun (WGS) entry which is preliminary data.</text>
</comment>
<keyword evidence="1" id="KW-0813">Transport</keyword>
<evidence type="ECO:0000256" key="8">
    <source>
        <dbReference type="ARBA" id="ARBA00046332"/>
    </source>
</evidence>
<evidence type="ECO:0000256" key="4">
    <source>
        <dbReference type="ARBA" id="ARBA00022982"/>
    </source>
</evidence>
<dbReference type="Gene3D" id="1.10.10.1100">
    <property type="entry name" value="BFD-like [2Fe-2S]-binding domain"/>
    <property type="match status" value="1"/>
</dbReference>
<evidence type="ECO:0000256" key="2">
    <source>
        <dbReference type="ARBA" id="ARBA00022714"/>
    </source>
</evidence>
<comment type="similarity">
    <text evidence="8">Belongs to the Bfd family.</text>
</comment>
<evidence type="ECO:0000256" key="1">
    <source>
        <dbReference type="ARBA" id="ARBA00022448"/>
    </source>
</evidence>
<dbReference type="InterPro" id="IPR052371">
    <property type="entry name" value="BFD-associated_ferredoxin"/>
</dbReference>
<proteinExistence type="inferred from homology"/>
<evidence type="ECO:0000313" key="11">
    <source>
        <dbReference type="Proteomes" id="UP000605992"/>
    </source>
</evidence>
<dbReference type="InterPro" id="IPR041854">
    <property type="entry name" value="BFD-like_2Fe2S-bd_dom_sf"/>
</dbReference>
<name>A0A8J3V0E5_9ACTN</name>
<dbReference type="AlphaFoldDB" id="A0A8J3V0E5"/>
<dbReference type="RefSeq" id="WP_275413054.1">
    <property type="nucleotide sequence ID" value="NZ_BOOR01000008.1"/>
</dbReference>
<accession>A0A8J3V0E5</accession>
<keyword evidence="11" id="KW-1185">Reference proteome</keyword>
<organism evidence="10 11">
    <name type="scientific">Planotetraspora thailandica</name>
    <dbReference type="NCBI Taxonomy" id="487172"/>
    <lineage>
        <taxon>Bacteria</taxon>
        <taxon>Bacillati</taxon>
        <taxon>Actinomycetota</taxon>
        <taxon>Actinomycetes</taxon>
        <taxon>Streptosporangiales</taxon>
        <taxon>Streptosporangiaceae</taxon>
        <taxon>Planotetraspora</taxon>
    </lineage>
</organism>
<dbReference type="Proteomes" id="UP000605992">
    <property type="component" value="Unassembled WGS sequence"/>
</dbReference>
<reference evidence="10" key="1">
    <citation type="submission" date="2021-01" db="EMBL/GenBank/DDBJ databases">
        <title>Whole genome shotgun sequence of Planotetraspora thailandica NBRC 104271.</title>
        <authorList>
            <person name="Komaki H."/>
            <person name="Tamura T."/>
        </authorList>
    </citation>
    <scope>NUCLEOTIDE SEQUENCE</scope>
    <source>
        <strain evidence="10">NBRC 104271</strain>
    </source>
</reference>
<gene>
    <name evidence="10" type="ORF">Pth03_16210</name>
</gene>
<evidence type="ECO:0000256" key="7">
    <source>
        <dbReference type="ARBA" id="ARBA00039386"/>
    </source>
</evidence>
<dbReference type="InterPro" id="IPR007419">
    <property type="entry name" value="BFD-like_2Fe2S-bd_dom"/>
</dbReference>
<dbReference type="PANTHER" id="PTHR37424">
    <property type="entry name" value="BACTERIOFERRITIN-ASSOCIATED FERREDOXIN"/>
    <property type="match status" value="1"/>
</dbReference>
<dbReference type="GO" id="GO:0051537">
    <property type="term" value="F:2 iron, 2 sulfur cluster binding"/>
    <property type="evidence" value="ECO:0007669"/>
    <property type="project" value="UniProtKB-KW"/>
</dbReference>
<dbReference type="PANTHER" id="PTHR37424:SF1">
    <property type="entry name" value="BACTERIOFERRITIN-ASSOCIATED FERREDOXIN"/>
    <property type="match status" value="1"/>
</dbReference>
<sequence length="59" mass="6160">MYVCICRAVTESEVHECIADGATSAKQIKDATGAGGDCALCVRKICAILKRSEDLATVA</sequence>
<keyword evidence="5" id="KW-0408">Iron</keyword>
<evidence type="ECO:0000313" key="10">
    <source>
        <dbReference type="EMBL" id="GII53232.1"/>
    </source>
</evidence>
<evidence type="ECO:0000256" key="5">
    <source>
        <dbReference type="ARBA" id="ARBA00023004"/>
    </source>
</evidence>